<dbReference type="GO" id="GO:0016757">
    <property type="term" value="F:glycosyltransferase activity"/>
    <property type="evidence" value="ECO:0007669"/>
    <property type="project" value="InterPro"/>
</dbReference>
<name>A0A854QMW8_CRYNE</name>
<keyword evidence="2" id="KW-0808">Transferase</keyword>
<dbReference type="Gene3D" id="3.90.550.10">
    <property type="entry name" value="Spore Coat Polysaccharide Biosynthesis Protein SpsA, Chain A"/>
    <property type="match status" value="1"/>
</dbReference>
<keyword evidence="1" id="KW-0472">Membrane</keyword>
<comment type="caution">
    <text evidence="2">The sequence shown here is derived from an EMBL/GenBank/DDBJ whole genome shotgun (WGS) entry which is preliminary data.</text>
</comment>
<protein>
    <submittedName>
        <fullName evidence="2">Glycosyl transferase family 8 protein</fullName>
    </submittedName>
</protein>
<dbReference type="InterPro" id="IPR050587">
    <property type="entry name" value="GNT1/Glycosyltrans_8"/>
</dbReference>
<dbReference type="SUPFAM" id="SSF53448">
    <property type="entry name" value="Nucleotide-diphospho-sugar transferases"/>
    <property type="match status" value="1"/>
</dbReference>
<accession>A0A854QMW8</accession>
<dbReference type="CDD" id="cd02537">
    <property type="entry name" value="GT8_Glycogenin"/>
    <property type="match status" value="1"/>
</dbReference>
<dbReference type="PANTHER" id="PTHR11183">
    <property type="entry name" value="GLYCOGENIN SUBFAMILY MEMBER"/>
    <property type="match status" value="1"/>
</dbReference>
<feature type="transmembrane region" description="Helical" evidence="1">
    <location>
        <begin position="44"/>
        <end position="62"/>
    </location>
</feature>
<proteinExistence type="predicted"/>
<organism evidence="2 3">
    <name type="scientific">Cryptococcus neoformans Tu259-1</name>
    <dbReference type="NCBI Taxonomy" id="1230072"/>
    <lineage>
        <taxon>Eukaryota</taxon>
        <taxon>Fungi</taxon>
        <taxon>Dikarya</taxon>
        <taxon>Basidiomycota</taxon>
        <taxon>Agaricomycotina</taxon>
        <taxon>Tremellomycetes</taxon>
        <taxon>Tremellales</taxon>
        <taxon>Cryptococcaceae</taxon>
        <taxon>Cryptococcus</taxon>
        <taxon>Cryptococcus neoformans species complex</taxon>
    </lineage>
</organism>
<evidence type="ECO:0000256" key="1">
    <source>
        <dbReference type="SAM" id="Phobius"/>
    </source>
</evidence>
<dbReference type="EMBL" id="AMKT01000034">
    <property type="protein sequence ID" value="OXG24041.1"/>
    <property type="molecule type" value="Genomic_DNA"/>
</dbReference>
<dbReference type="InterPro" id="IPR029044">
    <property type="entry name" value="Nucleotide-diphossugar_trans"/>
</dbReference>
<dbReference type="Pfam" id="PF01501">
    <property type="entry name" value="Glyco_transf_8"/>
    <property type="match status" value="1"/>
</dbReference>
<keyword evidence="1" id="KW-0812">Transmembrane</keyword>
<reference evidence="2 3" key="1">
    <citation type="submission" date="2017-06" db="EMBL/GenBank/DDBJ databases">
        <title>Global population genomics of the pathogenic fungus Cryptococcus neoformans var. grubii.</title>
        <authorList>
            <person name="Cuomo C."/>
            <person name="Litvintseva A."/>
            <person name="Chen Y."/>
            <person name="Young S."/>
            <person name="Zeng Q."/>
            <person name="Chapman S."/>
            <person name="Gujja S."/>
            <person name="Saif S."/>
            <person name="Birren B."/>
        </authorList>
    </citation>
    <scope>NUCLEOTIDE SEQUENCE [LARGE SCALE GENOMIC DNA]</scope>
    <source>
        <strain evidence="2 3">Tu259-1</strain>
    </source>
</reference>
<evidence type="ECO:0000313" key="3">
    <source>
        <dbReference type="Proteomes" id="UP000199727"/>
    </source>
</evidence>
<dbReference type="Proteomes" id="UP000199727">
    <property type="component" value="Unassembled WGS sequence"/>
</dbReference>
<dbReference type="InterPro" id="IPR002495">
    <property type="entry name" value="Glyco_trans_8"/>
</dbReference>
<dbReference type="OrthoDB" id="2014201at2759"/>
<gene>
    <name evidence="2" type="ORF">C361_02590</name>
</gene>
<sequence>MSPEKLTEADILDREEANIPTTSSSILPTPISYPATVSYRIANTWLRLIASGIIAILFIHILHIKLRPIDVVEPARQTPPPVTEAYVTFLAHSDDPRPWYFNAVRRLMFQLKYDPLTLDPHPKDFVVITTPGVPEWQLEQLREEGAIIAPRPLIDHLPLPEKGISRYAEVYTKLFIFNLTDYERVLFVDADQLMVKPLTRIWDDPNAWPESGMAACGESKSAWNHPTPIEDQNYFNSGFMLARPDEKTFNELLQEKDFDPWFPEQNLLNHYFRRDGPRPWRPLNHMFVTTFPRKVDLEAGIHVLHDKMWLAHLDREVKEVWRQKLGRMEGYWLAMDRGPEAWNSTSLTYM</sequence>
<keyword evidence="1" id="KW-1133">Transmembrane helix</keyword>
<evidence type="ECO:0000313" key="2">
    <source>
        <dbReference type="EMBL" id="OXG24041.1"/>
    </source>
</evidence>
<dbReference type="AlphaFoldDB" id="A0A854QMW8"/>